<sequence>MAHIKNHKDRKTRKSKAKACLFSSVSSIIFTRIMSLKSTKFIWDYLKVEYKGDERIRDMQVLNLIRDFEMQKMKENETIYDYSEKLLNIANSVRLLGSEFSNSHIIETNLVNVVMREEGNNEEALPAKHQDGGRNKKKKNKKNQPTNNEGISANATKVVICKNNGQQQEADTQIVDGEEKDQIFVAIYFSSRSSSECWLINNGCTNHMTNDKALFKELKPTTITKVRIGNGEHIIVREKRSIVIPSHSNTKTISDVLYVPDIDQNLLSVGQLMEKGYKLTFEDKHYLIKDVSNQELFKVKMRGKVSHEIHLRRSMSFFQRKKVRQKYGTRDLDIFTMKGCSKCKN</sequence>
<name>A0AC58TPY0_TOBAC</name>
<reference evidence="1" key="1">
    <citation type="journal article" date="2014" name="Nat. Commun.">
        <title>The tobacco genome sequence and its comparison with those of tomato and potato.</title>
        <authorList>
            <person name="Sierro N."/>
            <person name="Battey J.N."/>
            <person name="Ouadi S."/>
            <person name="Bakaher N."/>
            <person name="Bovet L."/>
            <person name="Willig A."/>
            <person name="Goepfert S."/>
            <person name="Peitsch M.C."/>
            <person name="Ivanov N.V."/>
        </authorList>
    </citation>
    <scope>NUCLEOTIDE SEQUENCE [LARGE SCALE GENOMIC DNA]</scope>
</reference>
<reference evidence="2" key="2">
    <citation type="submission" date="2025-08" db="UniProtKB">
        <authorList>
            <consortium name="RefSeq"/>
        </authorList>
    </citation>
    <scope>IDENTIFICATION</scope>
    <source>
        <tissue evidence="2">Leaf</tissue>
    </source>
</reference>
<dbReference type="RefSeq" id="XP_075099274.1">
    <property type="nucleotide sequence ID" value="XM_075243173.1"/>
</dbReference>
<accession>A0AC58TPY0</accession>
<keyword evidence="1" id="KW-1185">Reference proteome</keyword>
<gene>
    <name evidence="2" type="primary">LOC142176105</name>
</gene>
<dbReference type="Proteomes" id="UP000790787">
    <property type="component" value="Chromosome 22"/>
</dbReference>
<proteinExistence type="predicted"/>
<evidence type="ECO:0000313" key="2">
    <source>
        <dbReference type="RefSeq" id="XP_075099274.1"/>
    </source>
</evidence>
<protein>
    <submittedName>
        <fullName evidence="2">Uncharacterized protein LOC142176105</fullName>
    </submittedName>
</protein>
<organism evidence="1 2">
    <name type="scientific">Nicotiana tabacum</name>
    <name type="common">Common tobacco</name>
    <dbReference type="NCBI Taxonomy" id="4097"/>
    <lineage>
        <taxon>Eukaryota</taxon>
        <taxon>Viridiplantae</taxon>
        <taxon>Streptophyta</taxon>
        <taxon>Embryophyta</taxon>
        <taxon>Tracheophyta</taxon>
        <taxon>Spermatophyta</taxon>
        <taxon>Magnoliopsida</taxon>
        <taxon>eudicotyledons</taxon>
        <taxon>Gunneridae</taxon>
        <taxon>Pentapetalae</taxon>
        <taxon>asterids</taxon>
        <taxon>lamiids</taxon>
        <taxon>Solanales</taxon>
        <taxon>Solanaceae</taxon>
        <taxon>Nicotianoideae</taxon>
        <taxon>Nicotianeae</taxon>
        <taxon>Nicotiana</taxon>
    </lineage>
</organism>
<evidence type="ECO:0000313" key="1">
    <source>
        <dbReference type="Proteomes" id="UP000790787"/>
    </source>
</evidence>